<reference evidence="2" key="1">
    <citation type="submission" date="2012-04" db="EMBL/GenBank/DDBJ databases">
        <title>The Genome Sequence of Loa loa.</title>
        <authorList>
            <consortium name="The Broad Institute Genome Sequencing Platform"/>
            <consortium name="Broad Institute Genome Sequencing Center for Infectious Disease"/>
            <person name="Nutman T.B."/>
            <person name="Fink D.L."/>
            <person name="Russ C."/>
            <person name="Young S."/>
            <person name="Zeng Q."/>
            <person name="Gargeya S."/>
            <person name="Alvarado L."/>
            <person name="Berlin A."/>
            <person name="Chapman S.B."/>
            <person name="Chen Z."/>
            <person name="Freedman E."/>
            <person name="Gellesch M."/>
            <person name="Goldberg J."/>
            <person name="Griggs A."/>
            <person name="Gujja S."/>
            <person name="Heilman E.R."/>
            <person name="Heiman D."/>
            <person name="Howarth C."/>
            <person name="Mehta T."/>
            <person name="Neiman D."/>
            <person name="Pearson M."/>
            <person name="Roberts A."/>
            <person name="Saif S."/>
            <person name="Shea T."/>
            <person name="Shenoy N."/>
            <person name="Sisk P."/>
            <person name="Stolte C."/>
            <person name="Sykes S."/>
            <person name="White J."/>
            <person name="Yandava C."/>
            <person name="Haas B."/>
            <person name="Henn M.R."/>
            <person name="Nusbaum C."/>
            <person name="Birren B."/>
        </authorList>
    </citation>
    <scope>NUCLEOTIDE SEQUENCE [LARGE SCALE GENOMIC DNA]</scope>
</reference>
<dbReference type="GO" id="GO:0003887">
    <property type="term" value="F:DNA-directed DNA polymerase activity"/>
    <property type="evidence" value="ECO:0007669"/>
    <property type="project" value="InterPro"/>
</dbReference>
<sequence>MTIDLINCHFITRICESIVVCSKNQLDLVQQVIQQKAIFAHRYEVRRQRIKLIIEAVCGGLCKDENDLENLLSLLFFERKLAIKDELNFLIAKKLICHQKDFGLCGTQLGRAVFTSSLSPDIALQVYDDLEKAMRSLALDNELHLLYLVTPLHNDSIWINYIDWNVYYNIWSKLPSRLQRVGKMIGILDSFILGKIQGRQASKTGNMQVHLRFLSALALFDLIRECPLGDVARRFHINRGALQTLQQQSATYACKFLVI</sequence>
<evidence type="ECO:0000259" key="1">
    <source>
        <dbReference type="Pfam" id="PF21099"/>
    </source>
</evidence>
<dbReference type="RefSeq" id="XP_020301327.1">
    <property type="nucleotide sequence ID" value="XM_020448538.1"/>
</dbReference>
<dbReference type="OMA" id="WHHLFAL"/>
<dbReference type="Gene3D" id="1.10.3380.20">
    <property type="match status" value="1"/>
</dbReference>
<gene>
    <name evidence="2" type="ORF">LOAG_12396</name>
</gene>
<protein>
    <recommendedName>
        <fullName evidence="1">POLQ-like helical domain-containing protein</fullName>
    </recommendedName>
</protein>
<dbReference type="InterPro" id="IPR048960">
    <property type="entry name" value="POLQ-like_helical"/>
</dbReference>
<dbReference type="GeneID" id="9949856"/>
<dbReference type="SUPFAM" id="SSF158702">
    <property type="entry name" value="Sec63 N-terminal domain-like"/>
    <property type="match status" value="1"/>
</dbReference>
<dbReference type="CTD" id="9949856"/>
<name>A0A1S0TLR3_LOALO</name>
<organism evidence="2">
    <name type="scientific">Loa loa</name>
    <name type="common">Eye worm</name>
    <name type="synonym">Filaria loa</name>
    <dbReference type="NCBI Taxonomy" id="7209"/>
    <lineage>
        <taxon>Eukaryota</taxon>
        <taxon>Metazoa</taxon>
        <taxon>Ecdysozoa</taxon>
        <taxon>Nematoda</taxon>
        <taxon>Chromadorea</taxon>
        <taxon>Rhabditida</taxon>
        <taxon>Spirurina</taxon>
        <taxon>Spiruromorpha</taxon>
        <taxon>Filarioidea</taxon>
        <taxon>Onchocercidae</taxon>
        <taxon>Loa</taxon>
    </lineage>
</organism>
<dbReference type="InParanoid" id="A0A1S0TLR3"/>
<dbReference type="PANTHER" id="PTHR10133">
    <property type="entry name" value="DNA POLYMERASE I"/>
    <property type="match status" value="1"/>
</dbReference>
<evidence type="ECO:0000313" key="2">
    <source>
        <dbReference type="EMBL" id="EFO16113.2"/>
    </source>
</evidence>
<dbReference type="AlphaFoldDB" id="A0A1S0TLR3"/>
<dbReference type="GO" id="GO:0006261">
    <property type="term" value="P:DNA-templated DNA replication"/>
    <property type="evidence" value="ECO:0007669"/>
    <property type="project" value="InterPro"/>
</dbReference>
<dbReference type="OrthoDB" id="2320933at2759"/>
<dbReference type="Pfam" id="PF21099">
    <property type="entry name" value="POLQ_helical"/>
    <property type="match status" value="1"/>
</dbReference>
<accession>A0A1S0TLR3</accession>
<dbReference type="KEGG" id="loa:LOAG_12396"/>
<proteinExistence type="predicted"/>
<dbReference type="EMBL" id="JH712156">
    <property type="protein sequence ID" value="EFO16113.2"/>
    <property type="molecule type" value="Genomic_DNA"/>
</dbReference>
<dbReference type="PANTHER" id="PTHR10133:SF62">
    <property type="entry name" value="DNA POLYMERASE THETA"/>
    <property type="match status" value="1"/>
</dbReference>
<dbReference type="GO" id="GO:0097681">
    <property type="term" value="P:double-strand break repair via alternative nonhomologous end joining"/>
    <property type="evidence" value="ECO:0007669"/>
    <property type="project" value="TreeGrafter"/>
</dbReference>
<feature type="domain" description="POLQ-like helical" evidence="1">
    <location>
        <begin position="120"/>
        <end position="254"/>
    </location>
</feature>
<dbReference type="InterPro" id="IPR002298">
    <property type="entry name" value="DNA_polymerase_A"/>
</dbReference>